<dbReference type="NCBIfam" id="NF047422">
    <property type="entry name" value="YfmF_fam"/>
    <property type="match status" value="1"/>
</dbReference>
<protein>
    <submittedName>
        <fullName evidence="2">Peptidase M16</fullName>
    </submittedName>
</protein>
<feature type="domain" description="Peptidase M16 C-terminal" evidence="1">
    <location>
        <begin position="183"/>
        <end position="355"/>
    </location>
</feature>
<proteinExistence type="predicted"/>
<reference evidence="2" key="1">
    <citation type="submission" date="2020-09" db="EMBL/GenBank/DDBJ databases">
        <title>New species isolated from human feces.</title>
        <authorList>
            <person name="Kitahara M."/>
            <person name="Shigeno Y."/>
            <person name="Shime M."/>
            <person name="Matsumoto Y."/>
            <person name="Nakamura S."/>
            <person name="Motooka D."/>
            <person name="Fukuoka S."/>
            <person name="Nishikawa H."/>
            <person name="Benno Y."/>
        </authorList>
    </citation>
    <scope>NUCLEOTIDE SEQUENCE</scope>
    <source>
        <strain evidence="2">MM59</strain>
    </source>
</reference>
<gene>
    <name evidence="2" type="ORF">MM59RIKEN_24890</name>
</gene>
<dbReference type="InterPro" id="IPR007863">
    <property type="entry name" value="Peptidase_M16_C"/>
</dbReference>
<name>A0A810QA92_9FIRM</name>
<dbReference type="Pfam" id="PF05193">
    <property type="entry name" value="Peptidase_M16_C"/>
    <property type="match status" value="1"/>
</dbReference>
<evidence type="ECO:0000313" key="3">
    <source>
        <dbReference type="Proteomes" id="UP000679848"/>
    </source>
</evidence>
<dbReference type="InterPro" id="IPR011249">
    <property type="entry name" value="Metalloenz_LuxS/M16"/>
</dbReference>
<evidence type="ECO:0000259" key="1">
    <source>
        <dbReference type="Pfam" id="PF05193"/>
    </source>
</evidence>
<dbReference type="GO" id="GO:0046872">
    <property type="term" value="F:metal ion binding"/>
    <property type="evidence" value="ECO:0007669"/>
    <property type="project" value="InterPro"/>
</dbReference>
<organism evidence="2 3">
    <name type="scientific">Pusillibacter faecalis</name>
    <dbReference type="NCBI Taxonomy" id="2714358"/>
    <lineage>
        <taxon>Bacteria</taxon>
        <taxon>Bacillati</taxon>
        <taxon>Bacillota</taxon>
        <taxon>Clostridia</taxon>
        <taxon>Eubacteriales</taxon>
        <taxon>Oscillospiraceae</taxon>
        <taxon>Pusillibacter</taxon>
    </lineage>
</organism>
<dbReference type="SUPFAM" id="SSF63411">
    <property type="entry name" value="LuxS/MPP-like metallohydrolase"/>
    <property type="match status" value="2"/>
</dbReference>
<evidence type="ECO:0000313" key="2">
    <source>
        <dbReference type="EMBL" id="BCK85170.1"/>
    </source>
</evidence>
<dbReference type="AlphaFoldDB" id="A0A810QA92"/>
<dbReference type="PANTHER" id="PTHR11851:SF186">
    <property type="entry name" value="INACTIVE METALLOPROTEASE YMFF-RELATED"/>
    <property type="match status" value="1"/>
</dbReference>
<dbReference type="EMBL" id="AP023420">
    <property type="protein sequence ID" value="BCK85170.1"/>
    <property type="molecule type" value="Genomic_DNA"/>
</dbReference>
<keyword evidence="3" id="KW-1185">Reference proteome</keyword>
<dbReference type="PANTHER" id="PTHR11851">
    <property type="entry name" value="METALLOPROTEASE"/>
    <property type="match status" value="1"/>
</dbReference>
<accession>A0A810QA92</accession>
<dbReference type="Gene3D" id="3.30.830.10">
    <property type="entry name" value="Metalloenzyme, LuxS/M16 peptidase-like"/>
    <property type="match status" value="2"/>
</dbReference>
<sequence length="421" mass="46773">MEVTRTKLAEGVYLTYLPAQKFKTSLLSAQFVTPLREETASAYALLPSVLRRGTVSCPDMGSLSARLDELYGARIETTVRKKGENQCVGFVASLIDDSFAPGGEKLLEPVAELLGELICDPVTERGRFVPSYFESEKTNLLDAIRSLVNDKRDYADSRLLREMCAGEPYGIPRLGGEAGAESVQPKQLYALYQELISTARLELIYSGSAPQRRVEQALLSALAALPREQVRDIALYRPHPARQEVLRVEESLDVTQGKLGMGFACGSDDYAAMMVGNTLFGGSSNSKLFMNVREKLSLCYYASSLYHRQKRLITVSSGIEFQNFQRAYDEILAQLEAVKNGKLEDWEMEGAQSTLLNAYASMEDSQGKLENFYLGQAATGQSETPEELADQVREVTGERVHRAMETVRLDTVYFLRGEEAQ</sequence>
<dbReference type="InterPro" id="IPR050361">
    <property type="entry name" value="MPP/UQCRC_Complex"/>
</dbReference>
<dbReference type="Proteomes" id="UP000679848">
    <property type="component" value="Chromosome"/>
</dbReference>
<dbReference type="KEGG" id="pfaa:MM59RIKEN_24890"/>
<dbReference type="RefSeq" id="WP_213543407.1">
    <property type="nucleotide sequence ID" value="NZ_AP023420.1"/>
</dbReference>